<dbReference type="SUPFAM" id="SSF46689">
    <property type="entry name" value="Homeodomain-like"/>
    <property type="match status" value="1"/>
</dbReference>
<evidence type="ECO:0000259" key="5">
    <source>
        <dbReference type="PROSITE" id="PS50977"/>
    </source>
</evidence>
<comment type="caution">
    <text evidence="6">The sequence shown here is derived from an EMBL/GenBank/DDBJ whole genome shotgun (WGS) entry which is preliminary data.</text>
</comment>
<dbReference type="FunFam" id="1.10.10.60:FF:000141">
    <property type="entry name" value="TetR family transcriptional regulator"/>
    <property type="match status" value="1"/>
</dbReference>
<evidence type="ECO:0000256" key="4">
    <source>
        <dbReference type="PROSITE-ProRule" id="PRU00335"/>
    </source>
</evidence>
<dbReference type="PROSITE" id="PS50977">
    <property type="entry name" value="HTH_TETR_2"/>
    <property type="match status" value="1"/>
</dbReference>
<dbReference type="InterPro" id="IPR039536">
    <property type="entry name" value="TetR_C_Proteobacteria"/>
</dbReference>
<dbReference type="Gene3D" id="1.10.357.10">
    <property type="entry name" value="Tetracycline Repressor, domain 2"/>
    <property type="match status" value="1"/>
</dbReference>
<dbReference type="InterPro" id="IPR036271">
    <property type="entry name" value="Tet_transcr_reg_TetR-rel_C_sf"/>
</dbReference>
<accession>A0A850NNT6</accession>
<dbReference type="PANTHER" id="PTHR30055">
    <property type="entry name" value="HTH-TYPE TRANSCRIPTIONAL REGULATOR RUTR"/>
    <property type="match status" value="1"/>
</dbReference>
<dbReference type="GO" id="GO:0000976">
    <property type="term" value="F:transcription cis-regulatory region binding"/>
    <property type="evidence" value="ECO:0007669"/>
    <property type="project" value="TreeGrafter"/>
</dbReference>
<feature type="domain" description="HTH tetR-type" evidence="5">
    <location>
        <begin position="7"/>
        <end position="67"/>
    </location>
</feature>
<dbReference type="EMBL" id="JABXXQ010000097">
    <property type="protein sequence ID" value="NVN30049.1"/>
    <property type="molecule type" value="Genomic_DNA"/>
</dbReference>
<dbReference type="RefSeq" id="WP_176623270.1">
    <property type="nucleotide sequence ID" value="NZ_JABXXQ010000097.1"/>
</dbReference>
<evidence type="ECO:0000256" key="1">
    <source>
        <dbReference type="ARBA" id="ARBA00023015"/>
    </source>
</evidence>
<dbReference type="InterPro" id="IPR050109">
    <property type="entry name" value="HTH-type_TetR-like_transc_reg"/>
</dbReference>
<dbReference type="Proteomes" id="UP000565205">
    <property type="component" value="Unassembled WGS sequence"/>
</dbReference>
<keyword evidence="3" id="KW-0804">Transcription</keyword>
<dbReference type="GO" id="GO:0003700">
    <property type="term" value="F:DNA-binding transcription factor activity"/>
    <property type="evidence" value="ECO:0007669"/>
    <property type="project" value="TreeGrafter"/>
</dbReference>
<evidence type="ECO:0000256" key="3">
    <source>
        <dbReference type="ARBA" id="ARBA00023163"/>
    </source>
</evidence>
<dbReference type="InterPro" id="IPR009057">
    <property type="entry name" value="Homeodomain-like_sf"/>
</dbReference>
<dbReference type="Pfam" id="PF00440">
    <property type="entry name" value="TetR_N"/>
    <property type="match status" value="1"/>
</dbReference>
<evidence type="ECO:0000313" key="6">
    <source>
        <dbReference type="EMBL" id="NVN30049.1"/>
    </source>
</evidence>
<dbReference type="InterPro" id="IPR001647">
    <property type="entry name" value="HTH_TetR"/>
</dbReference>
<gene>
    <name evidence="6" type="ORF">HUK83_06830</name>
</gene>
<dbReference type="Pfam" id="PF14246">
    <property type="entry name" value="TetR_C_7"/>
    <property type="match status" value="1"/>
</dbReference>
<dbReference type="PRINTS" id="PR00455">
    <property type="entry name" value="HTHTETR"/>
</dbReference>
<keyword evidence="2 4" id="KW-0238">DNA-binding</keyword>
<sequence>MSGGIEEMRRSTLLDAASELFLRDGYTATTTDAIASRAGMSKKTLYRLFSSKAALFEDLVRARLFEHDIAPQTSSDPGDHLDRLTALLGRFADLLLAPERLALIRLIVAERRQTETMRDIFTRLLLERDQDVLATWVATEIAAGSLPDTDPTAGGQLIFDLTLSTYLLDGLLEVTKHAVSGHEFDATLRERAGLALYALRRRGAGGSAISEPPLQPC</sequence>
<reference evidence="6 7" key="1">
    <citation type="submission" date="2020-06" db="EMBL/GenBank/DDBJ databases">
        <title>Description of novel acetic acid bacteria.</title>
        <authorList>
            <person name="Sombolestani A."/>
        </authorList>
    </citation>
    <scope>NUCLEOTIDE SEQUENCE [LARGE SCALE GENOMIC DNA]</scope>
    <source>
        <strain evidence="6 7">LMG 26838</strain>
    </source>
</reference>
<feature type="DNA-binding region" description="H-T-H motif" evidence="4">
    <location>
        <begin position="30"/>
        <end position="49"/>
    </location>
</feature>
<dbReference type="PANTHER" id="PTHR30055:SF234">
    <property type="entry name" value="HTH-TYPE TRANSCRIPTIONAL REGULATOR BETI"/>
    <property type="match status" value="1"/>
</dbReference>
<name>A0A850NNT6_9PROT</name>
<organism evidence="6 7">
    <name type="scientific">Endobacter medicaginis</name>
    <dbReference type="NCBI Taxonomy" id="1181271"/>
    <lineage>
        <taxon>Bacteria</taxon>
        <taxon>Pseudomonadati</taxon>
        <taxon>Pseudomonadota</taxon>
        <taxon>Alphaproteobacteria</taxon>
        <taxon>Acetobacterales</taxon>
        <taxon>Acetobacteraceae</taxon>
        <taxon>Endobacter</taxon>
    </lineage>
</organism>
<keyword evidence="1" id="KW-0805">Transcription regulation</keyword>
<evidence type="ECO:0000313" key="7">
    <source>
        <dbReference type="Proteomes" id="UP000565205"/>
    </source>
</evidence>
<dbReference type="AlphaFoldDB" id="A0A850NNT6"/>
<dbReference type="SUPFAM" id="SSF48498">
    <property type="entry name" value="Tetracyclin repressor-like, C-terminal domain"/>
    <property type="match status" value="1"/>
</dbReference>
<protein>
    <submittedName>
        <fullName evidence="6">TetR/AcrR family transcriptional regulator</fullName>
    </submittedName>
</protein>
<proteinExistence type="predicted"/>
<evidence type="ECO:0000256" key="2">
    <source>
        <dbReference type="ARBA" id="ARBA00023125"/>
    </source>
</evidence>